<dbReference type="GO" id="GO:0005737">
    <property type="term" value="C:cytoplasm"/>
    <property type="evidence" value="ECO:0007669"/>
    <property type="project" value="TreeGrafter"/>
</dbReference>
<feature type="domain" description="GST N-terminal" evidence="1">
    <location>
        <begin position="5"/>
        <end position="96"/>
    </location>
</feature>
<name>A0A452CSY5_TRAVE</name>
<sequence>MPCTEQITLYTTTFSPYGHRAHIALEEAGAEYTLCQINVHRDKPEWYKRVNPLGKVPAITFGGPQVPPDEPSPESEKLVESLALLEFVADVFPEAKLLPASPVQRARARAFIAIYQNYLHDQFRDAFFRGEPVGPFLQALETLQSALPPAGFAVGEWSLAEAAVAPFLARMMLYLDAGLGKYSEADGETMRAALASERFARISQYVRDIRARASFVKSWGGDDVQLEAAKAIPMLRRPAHHHHHH</sequence>
<protein>
    <submittedName>
        <fullName evidence="4">Glutathione S-transferase omega 2S</fullName>
    </submittedName>
    <submittedName>
        <fullName evidence="2">Glutathione S-transferase omega-2</fullName>
    </submittedName>
    <submittedName>
        <fullName evidence="3">Glutathione transferase Omega 2S</fullName>
    </submittedName>
</protein>
<dbReference type="PDBsum" id="6GIC"/>
<evidence type="ECO:0000313" key="4">
    <source>
        <dbReference type="PDB" id="6HT6"/>
    </source>
</evidence>
<feature type="binding site" evidence="5 6">
    <location>
        <position position="131"/>
    </location>
    <ligand>
        <name>Mg(2+)</name>
        <dbReference type="ChEBI" id="CHEBI:18420"/>
    </ligand>
</feature>
<evidence type="ECO:0000313" key="2">
    <source>
        <dbReference type="PDB" id="6GIB"/>
    </source>
</evidence>
<gene>
    <name evidence="2" type="ORF">TRAPUB_12770</name>
</gene>
<dbReference type="PDB" id="6HT6">
    <property type="method" value="X-ray"/>
    <property type="resolution" value="2.67 A"/>
    <property type="chains" value="A/B=1-245"/>
</dbReference>
<reference evidence="5 6" key="2">
    <citation type="submission" date="2018-05" db="PDB data bank">
        <title>Fungal glutathione transferases as tools to explore the chemical diversity of Amazonian wood extractives.</title>
        <authorList>
            <person name="Perrot T."/>
            <person name="Schwartz M."/>
            <person name="Saiag F."/>
            <person name="Salzet G."/>
            <person name="Dumarcay S."/>
            <person name="Favier F."/>
            <person name="Gerardin P."/>
            <person name="Girardet J.-M."/>
            <person name="Sormani R."/>
            <person name="Morel-Rouhier M."/>
            <person name="Amusant N."/>
            <person name="Didierjean C."/>
            <person name="Gelhaye E."/>
        </authorList>
    </citation>
    <scope>X-RAY CRYSTALLOGRAPHY (2.19 ANGSTROMS) IN COMPLEX WITH MG(2+)</scope>
</reference>
<dbReference type="PANTHER" id="PTHR43968:SF6">
    <property type="entry name" value="GLUTATHIONE S-TRANSFERASE OMEGA"/>
    <property type="match status" value="1"/>
</dbReference>
<dbReference type="PROSITE" id="PS50404">
    <property type="entry name" value="GST_NTER"/>
    <property type="match status" value="1"/>
</dbReference>
<evidence type="ECO:0007829" key="7">
    <source>
        <dbReference type="PDB" id="6HT6"/>
    </source>
</evidence>
<evidence type="ECO:0000313" key="3">
    <source>
        <dbReference type="PDB" id="6GIC"/>
    </source>
</evidence>
<keyword evidence="5 6" id="KW-0002">3D-structure</keyword>
<dbReference type="PANTHER" id="PTHR43968">
    <property type="match status" value="1"/>
</dbReference>
<feature type="binding site" evidence="5 6">
    <location>
        <position position="125"/>
    </location>
    <ligand>
        <name>Mg(2+)</name>
        <dbReference type="ChEBI" id="CHEBI:18420"/>
    </ligand>
</feature>
<dbReference type="PDB" id="6GIB">
    <property type="method" value="X-ray"/>
    <property type="resolution" value="2.19 A"/>
    <property type="chains" value="A/B=1-245"/>
</dbReference>
<dbReference type="InterPro" id="IPR004045">
    <property type="entry name" value="Glutathione_S-Trfase_N"/>
</dbReference>
<dbReference type="PDBsum" id="6HT6"/>
<organism evidence="4">
    <name type="scientific">Trametes versicolor</name>
    <name type="common">White-rot fungus</name>
    <name type="synonym">Coriolus versicolor</name>
    <dbReference type="NCBI Taxonomy" id="5325"/>
    <lineage>
        <taxon>Eukaryota</taxon>
        <taxon>Fungi</taxon>
        <taxon>Dikarya</taxon>
        <taxon>Basidiomycota</taxon>
        <taxon>Agaricomycotina</taxon>
        <taxon>Agaricomycetes</taxon>
        <taxon>Polyporales</taxon>
        <taxon>Polyporaceae</taxon>
        <taxon>Trametes</taxon>
    </lineage>
</organism>
<evidence type="ECO:0007829" key="6">
    <source>
        <dbReference type="PDB" id="6GIC"/>
    </source>
</evidence>
<dbReference type="PDB" id="6GIC">
    <property type="method" value="X-ray"/>
    <property type="resolution" value="2.30 A"/>
    <property type="chains" value="A/B=1-245"/>
</dbReference>
<keyword evidence="5 6" id="KW-0479">Metal-binding</keyword>
<dbReference type="InterPro" id="IPR050983">
    <property type="entry name" value="GST_Omega/HSP26"/>
</dbReference>
<dbReference type="Pfam" id="PF13409">
    <property type="entry name" value="GST_N_2"/>
    <property type="match status" value="1"/>
</dbReference>
<dbReference type="Gene3D" id="1.20.1050.10">
    <property type="match status" value="1"/>
</dbReference>
<dbReference type="AlphaFoldDB" id="A0A452CSY5"/>
<proteinExistence type="evidence at protein level"/>
<dbReference type="SMR" id="A0A452CSY5"/>
<dbReference type="InterPro" id="IPR040079">
    <property type="entry name" value="Glutathione_S-Trfase"/>
</dbReference>
<evidence type="ECO:0007829" key="5">
    <source>
        <dbReference type="PDB" id="6GIB"/>
    </source>
</evidence>
<dbReference type="CDD" id="cd00570">
    <property type="entry name" value="GST_N_family"/>
    <property type="match status" value="1"/>
</dbReference>
<evidence type="ECO:0000259" key="1">
    <source>
        <dbReference type="PROSITE" id="PS50404"/>
    </source>
</evidence>
<dbReference type="Gene3D" id="3.40.30.10">
    <property type="entry name" value="Glutaredoxin"/>
    <property type="match status" value="1"/>
</dbReference>
<dbReference type="SFLD" id="SFLDG00358">
    <property type="entry name" value="Main_(cytGST)"/>
    <property type="match status" value="1"/>
</dbReference>
<dbReference type="SUPFAM" id="SSF47616">
    <property type="entry name" value="GST C-terminal domain-like"/>
    <property type="match status" value="1"/>
</dbReference>
<dbReference type="PDBsum" id="6GIB"/>
<dbReference type="SUPFAM" id="SSF52833">
    <property type="entry name" value="Thioredoxin-like"/>
    <property type="match status" value="1"/>
</dbReference>
<reference evidence="4 7" key="1">
    <citation type="journal article" date="2018" name="Sci. Rep.">
        <title>Molecular recognition of wood polyphenols by phase II detoxification enzymes of the white rot Trametes versicolor.</title>
        <authorList>
            <person name="Schwartz M."/>
            <person name="Perrot T."/>
            <person name="Aubert E."/>
            <person name="Dumarcay S."/>
            <person name="Favier F."/>
            <person name="Gerardin P."/>
            <person name="Morel-Rouhier M."/>
            <person name="Mulliert G."/>
            <person name="Saiag F."/>
            <person name="Didierjean C."/>
            <person name="Gelhaye E."/>
        </authorList>
    </citation>
    <scope>X-RAY CRYSTALLOGRAPHY (2.67 ANGSTROMS) IN COMPLEX WITH MG(2+)</scope>
</reference>
<accession>A0A452CSY5</accession>
<dbReference type="SFLD" id="SFLDS00019">
    <property type="entry name" value="Glutathione_Transferase_(cytos"/>
    <property type="match status" value="1"/>
</dbReference>
<dbReference type="InterPro" id="IPR036249">
    <property type="entry name" value="Thioredoxin-like_sf"/>
</dbReference>
<dbReference type="InterPro" id="IPR036282">
    <property type="entry name" value="Glutathione-S-Trfase_C_sf"/>
</dbReference>
<dbReference type="GO" id="GO:0046872">
    <property type="term" value="F:metal ion binding"/>
    <property type="evidence" value="ECO:0007669"/>
    <property type="project" value="UniProtKB-KW"/>
</dbReference>